<dbReference type="VEuPathDB" id="FungiDB:ASPVEDRAFT_155904"/>
<dbReference type="Proteomes" id="UP000184073">
    <property type="component" value="Unassembled WGS sequence"/>
</dbReference>
<dbReference type="STRING" id="1036611.A0A1L9Q368"/>
<dbReference type="InterPro" id="IPR022085">
    <property type="entry name" value="OpdG"/>
</dbReference>
<gene>
    <name evidence="2" type="ORF">ASPVEDRAFT_155904</name>
</gene>
<dbReference type="GeneID" id="63724000"/>
<dbReference type="RefSeq" id="XP_040673960.1">
    <property type="nucleotide sequence ID" value="XM_040808489.1"/>
</dbReference>
<dbReference type="OrthoDB" id="3350591at2759"/>
<proteinExistence type="predicted"/>
<dbReference type="EMBL" id="KV878139">
    <property type="protein sequence ID" value="OJJ08198.1"/>
    <property type="molecule type" value="Genomic_DNA"/>
</dbReference>
<feature type="compositionally biased region" description="Polar residues" evidence="1">
    <location>
        <begin position="56"/>
        <end position="65"/>
    </location>
</feature>
<accession>A0A1L9Q368</accession>
<keyword evidence="3" id="KW-1185">Reference proteome</keyword>
<sequence length="312" mass="35467">MSETPSNPETGGYKLSNVLRILKRYIESEEIFAMESTCEELYQLISRDVPADKQRSTSQSIQLQDSVAEDASSQDETSQIQANKGCPTKSDHILSEAILCISLDIPYNDQAQTKLLNLTRELSKCDILHKRHARSIMVSSNSVGGPRTCRDYDYFRFVAMPYLHQESYRYVNGYTSGPEGTRVLNATAFQARLASAGCLDTIRSMIWDMMGLEWDSSTHTSTFIQTVSAWVIYGGYFFFHNMVIDPMSVNEDNQRMFKAVRLYRGPIFGLERWNFWQEQLLRSSQDPSVTAEARDLGLRAADLMAALARNIR</sequence>
<dbReference type="AlphaFoldDB" id="A0A1L9Q368"/>
<evidence type="ECO:0000313" key="3">
    <source>
        <dbReference type="Proteomes" id="UP000184073"/>
    </source>
</evidence>
<evidence type="ECO:0000256" key="1">
    <source>
        <dbReference type="SAM" id="MobiDB-lite"/>
    </source>
</evidence>
<protein>
    <submittedName>
        <fullName evidence="2">Uncharacterized protein</fullName>
    </submittedName>
</protein>
<reference evidence="3" key="1">
    <citation type="journal article" date="2017" name="Genome Biol.">
        <title>Comparative genomics reveals high biological diversity and specific adaptations in the industrially and medically important fungal genus Aspergillus.</title>
        <authorList>
            <person name="de Vries R.P."/>
            <person name="Riley R."/>
            <person name="Wiebenga A."/>
            <person name="Aguilar-Osorio G."/>
            <person name="Amillis S."/>
            <person name="Uchima C.A."/>
            <person name="Anderluh G."/>
            <person name="Asadollahi M."/>
            <person name="Askin M."/>
            <person name="Barry K."/>
            <person name="Battaglia E."/>
            <person name="Bayram O."/>
            <person name="Benocci T."/>
            <person name="Braus-Stromeyer S.A."/>
            <person name="Caldana C."/>
            <person name="Canovas D."/>
            <person name="Cerqueira G.C."/>
            <person name="Chen F."/>
            <person name="Chen W."/>
            <person name="Choi C."/>
            <person name="Clum A."/>
            <person name="Dos Santos R.A."/>
            <person name="Damasio A.R."/>
            <person name="Diallinas G."/>
            <person name="Emri T."/>
            <person name="Fekete E."/>
            <person name="Flipphi M."/>
            <person name="Freyberg S."/>
            <person name="Gallo A."/>
            <person name="Gournas C."/>
            <person name="Habgood R."/>
            <person name="Hainaut M."/>
            <person name="Harispe M.L."/>
            <person name="Henrissat B."/>
            <person name="Hilden K.S."/>
            <person name="Hope R."/>
            <person name="Hossain A."/>
            <person name="Karabika E."/>
            <person name="Karaffa L."/>
            <person name="Karanyi Z."/>
            <person name="Krasevec N."/>
            <person name="Kuo A."/>
            <person name="Kusch H."/>
            <person name="LaButti K."/>
            <person name="Lagendijk E.L."/>
            <person name="Lapidus A."/>
            <person name="Levasseur A."/>
            <person name="Lindquist E."/>
            <person name="Lipzen A."/>
            <person name="Logrieco A.F."/>
            <person name="MacCabe A."/>
            <person name="Maekelae M.R."/>
            <person name="Malavazi I."/>
            <person name="Melin P."/>
            <person name="Meyer V."/>
            <person name="Mielnichuk N."/>
            <person name="Miskei M."/>
            <person name="Molnar A.P."/>
            <person name="Mule G."/>
            <person name="Ngan C.Y."/>
            <person name="Orejas M."/>
            <person name="Orosz E."/>
            <person name="Ouedraogo J.P."/>
            <person name="Overkamp K.M."/>
            <person name="Park H.-S."/>
            <person name="Perrone G."/>
            <person name="Piumi F."/>
            <person name="Punt P.J."/>
            <person name="Ram A.F."/>
            <person name="Ramon A."/>
            <person name="Rauscher S."/>
            <person name="Record E."/>
            <person name="Riano-Pachon D.M."/>
            <person name="Robert V."/>
            <person name="Roehrig J."/>
            <person name="Ruller R."/>
            <person name="Salamov A."/>
            <person name="Salih N.S."/>
            <person name="Samson R.A."/>
            <person name="Sandor E."/>
            <person name="Sanguinetti M."/>
            <person name="Schuetze T."/>
            <person name="Sepcic K."/>
            <person name="Shelest E."/>
            <person name="Sherlock G."/>
            <person name="Sophianopoulou V."/>
            <person name="Squina F.M."/>
            <person name="Sun H."/>
            <person name="Susca A."/>
            <person name="Todd R.B."/>
            <person name="Tsang A."/>
            <person name="Unkles S.E."/>
            <person name="van de Wiele N."/>
            <person name="van Rossen-Uffink D."/>
            <person name="Oliveira J.V."/>
            <person name="Vesth T.C."/>
            <person name="Visser J."/>
            <person name="Yu J.-H."/>
            <person name="Zhou M."/>
            <person name="Andersen M.R."/>
            <person name="Archer D.B."/>
            <person name="Baker S.E."/>
            <person name="Benoit I."/>
            <person name="Brakhage A.A."/>
            <person name="Braus G.H."/>
            <person name="Fischer R."/>
            <person name="Frisvad J.C."/>
            <person name="Goldman G.H."/>
            <person name="Houbraken J."/>
            <person name="Oakley B."/>
            <person name="Pocsi I."/>
            <person name="Scazzocchio C."/>
            <person name="Seiboth B."/>
            <person name="vanKuyk P.A."/>
            <person name="Wortman J."/>
            <person name="Dyer P.S."/>
            <person name="Grigoriev I.V."/>
        </authorList>
    </citation>
    <scope>NUCLEOTIDE SEQUENCE [LARGE SCALE GENOMIC DNA]</scope>
    <source>
        <strain evidence="3">CBS 583.65</strain>
    </source>
</reference>
<dbReference type="Pfam" id="PF12311">
    <property type="entry name" value="DUF3632"/>
    <property type="match status" value="1"/>
</dbReference>
<name>A0A1L9Q368_ASPVE</name>
<evidence type="ECO:0000313" key="2">
    <source>
        <dbReference type="EMBL" id="OJJ08198.1"/>
    </source>
</evidence>
<feature type="region of interest" description="Disordered" evidence="1">
    <location>
        <begin position="55"/>
        <end position="87"/>
    </location>
</feature>
<organism evidence="2 3">
    <name type="scientific">Aspergillus versicolor CBS 583.65</name>
    <dbReference type="NCBI Taxonomy" id="1036611"/>
    <lineage>
        <taxon>Eukaryota</taxon>
        <taxon>Fungi</taxon>
        <taxon>Dikarya</taxon>
        <taxon>Ascomycota</taxon>
        <taxon>Pezizomycotina</taxon>
        <taxon>Eurotiomycetes</taxon>
        <taxon>Eurotiomycetidae</taxon>
        <taxon>Eurotiales</taxon>
        <taxon>Aspergillaceae</taxon>
        <taxon>Aspergillus</taxon>
        <taxon>Aspergillus subgen. Nidulantes</taxon>
    </lineage>
</organism>